<dbReference type="eggNOG" id="COG0407">
    <property type="taxonomic scope" value="Bacteria"/>
</dbReference>
<keyword evidence="7" id="KW-0963">Cytoplasm</keyword>
<dbReference type="GO" id="GO:0019353">
    <property type="term" value="P:protoporphyrinogen IX biosynthetic process from glutamate"/>
    <property type="evidence" value="ECO:0007669"/>
    <property type="project" value="TreeGrafter"/>
</dbReference>
<evidence type="ECO:0000256" key="5">
    <source>
        <dbReference type="ARBA" id="ARBA00023239"/>
    </source>
</evidence>
<dbReference type="PROSITE" id="PS00906">
    <property type="entry name" value="UROD_1"/>
    <property type="match status" value="1"/>
</dbReference>
<keyword evidence="13" id="KW-1185">Reference proteome</keyword>
<feature type="binding site" evidence="7">
    <location>
        <begin position="37"/>
        <end position="41"/>
    </location>
    <ligand>
        <name>substrate</name>
    </ligand>
</feature>
<comment type="subunit">
    <text evidence="7">Homodimer.</text>
</comment>
<sequence length="364" mass="39785">MNSQTQIQNSRLPGQGKPLIRALTGQAQTVPPLWLMRQAGRYLPEYRELRQQAGGFLDLVYNPAFAAEVTIQPIRRFGMDAAILFSDILVIPQALGQHLEFREGDGPRLNPIRSAAEMAPLSFANFEKTLSPIYETIRTVRAQLNTEGFSDTALIGFAGAPWTIACYMVDGGGSRDFAETKKWAYGDPDGFGRLIDLITEATAAYLIQQIDHGAEAVQLFDSWAGACDEGLFRRYCIQPAKTIVNLIRASHPDVPIIGFPRQAGRLALDYVQGTGVNAIGIDQMIPTRWAAQSLQPLACVQGNLDPVCLLTGGDAMRDNVQSILDNLAGGPFVFNLGHGIIKETPPDHVAQLVAMVREYSTDKT</sequence>
<comment type="catalytic activity">
    <reaction evidence="7 8">
        <text>uroporphyrinogen III + 4 H(+) = coproporphyrinogen III + 4 CO2</text>
        <dbReference type="Rhea" id="RHEA:19865"/>
        <dbReference type="ChEBI" id="CHEBI:15378"/>
        <dbReference type="ChEBI" id="CHEBI:16526"/>
        <dbReference type="ChEBI" id="CHEBI:57308"/>
        <dbReference type="ChEBI" id="CHEBI:57309"/>
        <dbReference type="EC" id="4.1.1.37"/>
    </reaction>
</comment>
<dbReference type="Gene3D" id="3.20.20.210">
    <property type="match status" value="1"/>
</dbReference>
<feature type="domain" description="Uroporphyrinogen decarboxylase (URO-D)" evidence="10">
    <location>
        <begin position="32"/>
        <end position="41"/>
    </location>
</feature>
<gene>
    <name evidence="7 12" type="primary">hemE</name>
    <name evidence="12" type="ordered locus">MICA_1</name>
</gene>
<dbReference type="PANTHER" id="PTHR21091:SF169">
    <property type="entry name" value="UROPORPHYRINOGEN DECARBOXYLASE"/>
    <property type="match status" value="1"/>
</dbReference>
<feature type="binding site" evidence="7">
    <location>
        <position position="222"/>
    </location>
    <ligand>
        <name>substrate</name>
    </ligand>
</feature>
<comment type="subcellular location">
    <subcellularLocation>
        <location evidence="7">Cytoplasm</location>
    </subcellularLocation>
</comment>
<dbReference type="HAMAP" id="MF_00218">
    <property type="entry name" value="URO_D"/>
    <property type="match status" value="1"/>
</dbReference>
<keyword evidence="6 7" id="KW-0627">Porphyrin biosynthesis</keyword>
<evidence type="ECO:0000259" key="10">
    <source>
        <dbReference type="PROSITE" id="PS00906"/>
    </source>
</evidence>
<reference evidence="12 13" key="1">
    <citation type="journal article" date="2011" name="BMC Genomics">
        <title>Genomic insights into an obligate epibiotic bacterial predator: Micavibrio aeruginosavorus ARL-13.</title>
        <authorList>
            <person name="Wang Z."/>
            <person name="Kadouri D."/>
            <person name="Wu M."/>
        </authorList>
    </citation>
    <scope>NUCLEOTIDE SEQUENCE [LARGE SCALE GENOMIC DNA]</scope>
    <source>
        <strain evidence="12 13">ARL-13</strain>
    </source>
</reference>
<dbReference type="PROSITE" id="PS00907">
    <property type="entry name" value="UROD_2"/>
    <property type="match status" value="1"/>
</dbReference>
<accession>G2KLB3</accession>
<dbReference type="UniPathway" id="UPA00251">
    <property type="reaction ID" value="UER00321"/>
</dbReference>
<dbReference type="GO" id="GO:0005829">
    <property type="term" value="C:cytosol"/>
    <property type="evidence" value="ECO:0007669"/>
    <property type="project" value="TreeGrafter"/>
</dbReference>
<comment type="similarity">
    <text evidence="2 7 9">Belongs to the uroporphyrinogen decarboxylase family.</text>
</comment>
<dbReference type="PANTHER" id="PTHR21091">
    <property type="entry name" value="METHYLTETRAHYDROFOLATE:HOMOCYSTEINE METHYLTRANSFERASE RELATED"/>
    <property type="match status" value="1"/>
</dbReference>
<evidence type="ECO:0000256" key="1">
    <source>
        <dbReference type="ARBA" id="ARBA00004804"/>
    </source>
</evidence>
<feature type="binding site" evidence="7">
    <location>
        <position position="338"/>
    </location>
    <ligand>
        <name>substrate</name>
    </ligand>
</feature>
<evidence type="ECO:0000256" key="2">
    <source>
        <dbReference type="ARBA" id="ARBA00009935"/>
    </source>
</evidence>
<evidence type="ECO:0000256" key="8">
    <source>
        <dbReference type="RuleBase" id="RU000554"/>
    </source>
</evidence>
<dbReference type="SUPFAM" id="SSF51726">
    <property type="entry name" value="UROD/MetE-like"/>
    <property type="match status" value="1"/>
</dbReference>
<feature type="domain" description="Uroporphyrinogen decarboxylase (URO-D)" evidence="11">
    <location>
        <begin position="155"/>
        <end position="171"/>
    </location>
</feature>
<keyword evidence="4 7" id="KW-0210">Decarboxylase</keyword>
<organism evidence="12 13">
    <name type="scientific">Micavibrio aeruginosavorus (strain ARL-13)</name>
    <dbReference type="NCBI Taxonomy" id="856793"/>
    <lineage>
        <taxon>Bacteria</taxon>
        <taxon>Pseudomonadati</taxon>
        <taxon>Bdellovibrionota</taxon>
        <taxon>Bdellovibrionia</taxon>
        <taxon>Bdellovibrionales</taxon>
        <taxon>Pseudobdellovibrionaceae</taxon>
        <taxon>Micavibrio</taxon>
    </lineage>
</organism>
<feature type="binding site" evidence="7">
    <location>
        <position position="87"/>
    </location>
    <ligand>
        <name>substrate</name>
    </ligand>
</feature>
<dbReference type="RefSeq" id="WP_014101572.1">
    <property type="nucleotide sequence ID" value="NC_016026.1"/>
</dbReference>
<dbReference type="OrthoDB" id="9806656at2"/>
<dbReference type="GO" id="GO:0004853">
    <property type="term" value="F:uroporphyrinogen decarboxylase activity"/>
    <property type="evidence" value="ECO:0007669"/>
    <property type="project" value="UniProtKB-UniRule"/>
</dbReference>
<name>G2KLB3_MICAA</name>
<comment type="caution">
    <text evidence="7">Lacks conserved residue(s) required for the propagation of feature annotation.</text>
</comment>
<evidence type="ECO:0000256" key="6">
    <source>
        <dbReference type="ARBA" id="ARBA00023244"/>
    </source>
</evidence>
<evidence type="ECO:0000313" key="12">
    <source>
        <dbReference type="EMBL" id="AEP08349.1"/>
    </source>
</evidence>
<dbReference type="InterPro" id="IPR006361">
    <property type="entry name" value="Uroporphyrinogen_deCO2ase_HemE"/>
</dbReference>
<dbReference type="Proteomes" id="UP000009286">
    <property type="component" value="Chromosome"/>
</dbReference>
<evidence type="ECO:0000256" key="7">
    <source>
        <dbReference type="HAMAP-Rule" id="MF_00218"/>
    </source>
</evidence>
<dbReference type="InterPro" id="IPR000257">
    <property type="entry name" value="Uroporphyrinogen_deCOase"/>
</dbReference>
<dbReference type="EC" id="4.1.1.37" evidence="3 7"/>
<evidence type="ECO:0000259" key="11">
    <source>
        <dbReference type="PROSITE" id="PS00907"/>
    </source>
</evidence>
<dbReference type="InterPro" id="IPR038071">
    <property type="entry name" value="UROD/MetE-like_sf"/>
</dbReference>
<evidence type="ECO:0000256" key="3">
    <source>
        <dbReference type="ARBA" id="ARBA00012288"/>
    </source>
</evidence>
<proteinExistence type="inferred from homology"/>
<dbReference type="NCBIfam" id="TIGR01464">
    <property type="entry name" value="hemE"/>
    <property type="match status" value="1"/>
</dbReference>
<dbReference type="HOGENOM" id="CLU_040933_0_0_5"/>
<evidence type="ECO:0000256" key="9">
    <source>
        <dbReference type="RuleBase" id="RU004169"/>
    </source>
</evidence>
<comment type="function">
    <text evidence="7">Catalyzes the decarboxylation of four acetate groups of uroporphyrinogen-III to yield coproporphyrinogen-III.</text>
</comment>
<dbReference type="Pfam" id="PF01208">
    <property type="entry name" value="URO-D"/>
    <property type="match status" value="1"/>
</dbReference>
<dbReference type="AlphaFoldDB" id="G2KLB3"/>
<keyword evidence="5 7" id="KW-0456">Lyase</keyword>
<evidence type="ECO:0000313" key="13">
    <source>
        <dbReference type="Proteomes" id="UP000009286"/>
    </source>
</evidence>
<dbReference type="CDD" id="cd00717">
    <property type="entry name" value="URO-D"/>
    <property type="match status" value="1"/>
</dbReference>
<protein>
    <recommendedName>
        <fullName evidence="3 7">Uroporphyrinogen decarboxylase</fullName>
        <shortName evidence="7">UPD</shortName>
        <shortName evidence="7">URO-D</shortName>
        <ecNumber evidence="3 7">4.1.1.37</ecNumber>
    </recommendedName>
</protein>
<dbReference type="EMBL" id="CP002382">
    <property type="protein sequence ID" value="AEP08349.1"/>
    <property type="molecule type" value="Genomic_DNA"/>
</dbReference>
<feature type="site" description="Transition state stabilizer" evidence="7">
    <location>
        <position position="87"/>
    </location>
</feature>
<comment type="pathway">
    <text evidence="1 7 8">Porphyrin-containing compound metabolism; protoporphyrin-IX biosynthesis; coproporphyrinogen-III from 5-aminolevulinate: step 4/4.</text>
</comment>
<dbReference type="STRING" id="856793.MICA_1"/>
<dbReference type="KEGG" id="mai:MICA_1"/>
<feature type="binding site" evidence="7">
    <location>
        <position position="167"/>
    </location>
    <ligand>
        <name>substrate</name>
    </ligand>
</feature>
<evidence type="ECO:0000256" key="4">
    <source>
        <dbReference type="ARBA" id="ARBA00022793"/>
    </source>
</evidence>